<feature type="region of interest" description="Disordered" evidence="1">
    <location>
        <begin position="28"/>
        <end position="52"/>
    </location>
</feature>
<evidence type="ECO:0000256" key="1">
    <source>
        <dbReference type="SAM" id="MobiDB-lite"/>
    </source>
</evidence>
<sequence>MEEVSQLAGSTGYPVTAVLNKSTELDLGFRNTKREQKKEEKKKEMNPLSDGRAGPLWKGIRIVIRQDFR</sequence>
<organism evidence="2 3">
    <name type="scientific">Aspergillus oryzae</name>
    <name type="common">Yellow koji mold</name>
    <dbReference type="NCBI Taxonomy" id="5062"/>
    <lineage>
        <taxon>Eukaryota</taxon>
        <taxon>Fungi</taxon>
        <taxon>Dikarya</taxon>
        <taxon>Ascomycota</taxon>
        <taxon>Pezizomycotina</taxon>
        <taxon>Eurotiomycetes</taxon>
        <taxon>Eurotiomycetidae</taxon>
        <taxon>Eurotiales</taxon>
        <taxon>Aspergillaceae</taxon>
        <taxon>Aspergillus</taxon>
        <taxon>Aspergillus subgen. Circumdati</taxon>
    </lineage>
</organism>
<proteinExistence type="predicted"/>
<comment type="caution">
    <text evidence="2">The sequence shown here is derived from an EMBL/GenBank/DDBJ whole genome shotgun (WGS) entry which is preliminary data.</text>
</comment>
<name>A0AAN5BT41_ASPOZ</name>
<evidence type="ECO:0000313" key="2">
    <source>
        <dbReference type="EMBL" id="GMG24458.1"/>
    </source>
</evidence>
<reference evidence="2" key="1">
    <citation type="submission" date="2023-04" db="EMBL/GenBank/DDBJ databases">
        <title>Aspergillus oryzae NBRC 4228.</title>
        <authorList>
            <person name="Ichikawa N."/>
            <person name="Sato H."/>
            <person name="Tonouchi N."/>
        </authorList>
    </citation>
    <scope>NUCLEOTIDE SEQUENCE</scope>
    <source>
        <strain evidence="2">NBRC 4228</strain>
    </source>
</reference>
<dbReference type="EMBL" id="BSYA01000011">
    <property type="protein sequence ID" value="GMG24458.1"/>
    <property type="molecule type" value="Genomic_DNA"/>
</dbReference>
<accession>A0AAN5BT41</accession>
<dbReference type="Proteomes" id="UP001165205">
    <property type="component" value="Unassembled WGS sequence"/>
</dbReference>
<gene>
    <name evidence="2" type="ORF">Aory04_000170000</name>
</gene>
<evidence type="ECO:0000313" key="3">
    <source>
        <dbReference type="Proteomes" id="UP001165205"/>
    </source>
</evidence>
<feature type="compositionally biased region" description="Basic and acidic residues" evidence="1">
    <location>
        <begin position="32"/>
        <end position="45"/>
    </location>
</feature>
<protein>
    <submittedName>
        <fullName evidence="2">Unnamed protein product</fullName>
    </submittedName>
</protein>
<dbReference type="AlphaFoldDB" id="A0AAN5BT41"/>